<feature type="compositionally biased region" description="Polar residues" evidence="1">
    <location>
        <begin position="23"/>
        <end position="32"/>
    </location>
</feature>
<dbReference type="EMBL" id="JARK01001343">
    <property type="protein sequence ID" value="EYC29053.1"/>
    <property type="molecule type" value="Genomic_DNA"/>
</dbReference>
<dbReference type="InterPro" id="IPR000242">
    <property type="entry name" value="PTP_cat"/>
</dbReference>
<sequence length="208" mass="23481">MCIPKKSGKSDKDHKSSNKSKSPISITDTKSGGTRDDKHGGAGDREGDGVEREAQVVVDRSFKVARTSQDAKHMVQHWVNRALDMGVPRLMEEFKYSLSKWQPEGMTVNEFLANRDKNRYLDVPCQDYRRVVVRWPGLPNDYIHANYVANPTVDNRFICAQVRLPYLSTRFVEDAAVLLLPTVVSYVIPVAISPLLPIPIIMDGRKKI</sequence>
<dbReference type="PANTHER" id="PTHR46163:SF8">
    <property type="entry name" value="PROTEIN-TYROSINE PHOSPHATASE"/>
    <property type="match status" value="1"/>
</dbReference>
<dbReference type="OrthoDB" id="10253954at2759"/>
<dbReference type="InterPro" id="IPR029021">
    <property type="entry name" value="Prot-tyrosine_phosphatase-like"/>
</dbReference>
<feature type="compositionally biased region" description="Basic and acidic residues" evidence="1">
    <location>
        <begin position="33"/>
        <end position="53"/>
    </location>
</feature>
<gene>
    <name evidence="4" type="primary">Acey_s0007.g3563</name>
    <name evidence="4" type="ORF">Y032_0007g3563</name>
</gene>
<evidence type="ECO:0000256" key="2">
    <source>
        <dbReference type="SAM" id="Phobius"/>
    </source>
</evidence>
<comment type="caution">
    <text evidence="4">The sequence shown here is derived from an EMBL/GenBank/DDBJ whole genome shotgun (WGS) entry which is preliminary data.</text>
</comment>
<evidence type="ECO:0000313" key="4">
    <source>
        <dbReference type="EMBL" id="EYC29053.1"/>
    </source>
</evidence>
<evidence type="ECO:0000259" key="3">
    <source>
        <dbReference type="Pfam" id="PF00102"/>
    </source>
</evidence>
<dbReference type="InterPro" id="IPR052782">
    <property type="entry name" value="Oocyte-zygote_transition_reg"/>
</dbReference>
<dbReference type="PANTHER" id="PTHR46163">
    <property type="entry name" value="TYROSINE-PROTEIN PHOSPHATASE-RELATED"/>
    <property type="match status" value="1"/>
</dbReference>
<dbReference type="GO" id="GO:0004725">
    <property type="term" value="F:protein tyrosine phosphatase activity"/>
    <property type="evidence" value="ECO:0007669"/>
    <property type="project" value="InterPro"/>
</dbReference>
<feature type="region of interest" description="Disordered" evidence="1">
    <location>
        <begin position="1"/>
        <end position="53"/>
    </location>
</feature>
<evidence type="ECO:0000256" key="1">
    <source>
        <dbReference type="SAM" id="MobiDB-lite"/>
    </source>
</evidence>
<keyword evidence="2" id="KW-0812">Transmembrane</keyword>
<keyword evidence="2" id="KW-0472">Membrane</keyword>
<dbReference type="Proteomes" id="UP000024635">
    <property type="component" value="Unassembled WGS sequence"/>
</dbReference>
<reference evidence="5" key="1">
    <citation type="journal article" date="2015" name="Nat. Genet.">
        <title>The genome and transcriptome of the zoonotic hookworm Ancylostoma ceylanicum identify infection-specific gene families.</title>
        <authorList>
            <person name="Schwarz E.M."/>
            <person name="Hu Y."/>
            <person name="Antoshechkin I."/>
            <person name="Miller M.M."/>
            <person name="Sternberg P.W."/>
            <person name="Aroian R.V."/>
        </authorList>
    </citation>
    <scope>NUCLEOTIDE SEQUENCE</scope>
    <source>
        <strain evidence="5">HY135</strain>
    </source>
</reference>
<keyword evidence="2" id="KW-1133">Transmembrane helix</keyword>
<evidence type="ECO:0000313" key="5">
    <source>
        <dbReference type="Proteomes" id="UP000024635"/>
    </source>
</evidence>
<dbReference type="Gene3D" id="3.90.190.10">
    <property type="entry name" value="Protein tyrosine phosphatase superfamily"/>
    <property type="match status" value="1"/>
</dbReference>
<keyword evidence="5" id="KW-1185">Reference proteome</keyword>
<name>A0A016VQQ1_9BILA</name>
<dbReference type="Pfam" id="PF00102">
    <property type="entry name" value="Y_phosphatase"/>
    <property type="match status" value="1"/>
</dbReference>
<dbReference type="AlphaFoldDB" id="A0A016VQQ1"/>
<dbReference type="SUPFAM" id="SSF52799">
    <property type="entry name" value="(Phosphotyrosine protein) phosphatases II"/>
    <property type="match status" value="1"/>
</dbReference>
<protein>
    <recommendedName>
        <fullName evidence="3">Tyrosine-protein phosphatase domain-containing protein</fullName>
    </recommendedName>
</protein>
<accession>A0A016VQQ1</accession>
<proteinExistence type="predicted"/>
<feature type="transmembrane region" description="Helical" evidence="2">
    <location>
        <begin position="178"/>
        <end position="202"/>
    </location>
</feature>
<feature type="domain" description="Tyrosine-protein phosphatase" evidence="3">
    <location>
        <begin position="114"/>
        <end position="165"/>
    </location>
</feature>
<organism evidence="4 5">
    <name type="scientific">Ancylostoma ceylanicum</name>
    <dbReference type="NCBI Taxonomy" id="53326"/>
    <lineage>
        <taxon>Eukaryota</taxon>
        <taxon>Metazoa</taxon>
        <taxon>Ecdysozoa</taxon>
        <taxon>Nematoda</taxon>
        <taxon>Chromadorea</taxon>
        <taxon>Rhabditida</taxon>
        <taxon>Rhabditina</taxon>
        <taxon>Rhabditomorpha</taxon>
        <taxon>Strongyloidea</taxon>
        <taxon>Ancylostomatidae</taxon>
        <taxon>Ancylostomatinae</taxon>
        <taxon>Ancylostoma</taxon>
    </lineage>
</organism>